<dbReference type="InterPro" id="IPR021903">
    <property type="entry name" value="DUF3515"/>
</dbReference>
<reference evidence="2 3" key="1">
    <citation type="submission" date="2018-09" db="EMBL/GenBank/DDBJ databases">
        <title>Comparative genomics of Leucobacter spp.</title>
        <authorList>
            <person name="Reis A.C."/>
            <person name="Kolvenbach B.A."/>
            <person name="Corvini P.F.X."/>
            <person name="Nunes O.C."/>
        </authorList>
    </citation>
    <scope>NUCLEOTIDE SEQUENCE [LARGE SCALE GENOMIC DNA]</scope>
    <source>
        <strain evidence="2 3">TAN 31504</strain>
    </source>
</reference>
<evidence type="ECO:0000313" key="2">
    <source>
        <dbReference type="EMBL" id="MBL3677880.1"/>
    </source>
</evidence>
<accession>A0ABS1SBG3</accession>
<dbReference type="PROSITE" id="PS51257">
    <property type="entry name" value="PROKAR_LIPOPROTEIN"/>
    <property type="match status" value="1"/>
</dbReference>
<keyword evidence="1" id="KW-0732">Signal</keyword>
<protein>
    <submittedName>
        <fullName evidence="2">DUF3515 family protein</fullName>
    </submittedName>
</protein>
<name>A0ABS1SBG3_9MICO</name>
<sequence length="164" mass="17193">MSRRPARTVIAAFAVAGIAATLTGCAGQVPMTPADDANNPACADVIVRLPDTVAEQKKRSTNAQGTGAWGEDAAVQLVCGVEPTGPTTDDCVNVNGVDWVIDRSQAPIYRFEAYGRSPGLAVFVDSEQVSGTEVTVDLGAVVKELPQTRQCTSLSDTLDITKQK</sequence>
<organism evidence="2 3">
    <name type="scientific">Leucobacter chromiireducens subsp. solipictus</name>
    <dbReference type="NCBI Taxonomy" id="398235"/>
    <lineage>
        <taxon>Bacteria</taxon>
        <taxon>Bacillati</taxon>
        <taxon>Actinomycetota</taxon>
        <taxon>Actinomycetes</taxon>
        <taxon>Micrococcales</taxon>
        <taxon>Microbacteriaceae</taxon>
        <taxon>Leucobacter</taxon>
    </lineage>
</organism>
<evidence type="ECO:0000256" key="1">
    <source>
        <dbReference type="SAM" id="SignalP"/>
    </source>
</evidence>
<gene>
    <name evidence="2" type="ORF">D3230_00975</name>
</gene>
<evidence type="ECO:0000313" key="3">
    <source>
        <dbReference type="Proteomes" id="UP001645859"/>
    </source>
</evidence>
<feature type="signal peptide" evidence="1">
    <location>
        <begin position="1"/>
        <end position="26"/>
    </location>
</feature>
<comment type="caution">
    <text evidence="2">The sequence shown here is derived from an EMBL/GenBank/DDBJ whole genome shotgun (WGS) entry which is preliminary data.</text>
</comment>
<keyword evidence="3" id="KW-1185">Reference proteome</keyword>
<dbReference type="EMBL" id="QYAC01000001">
    <property type="protein sequence ID" value="MBL3677880.1"/>
    <property type="molecule type" value="Genomic_DNA"/>
</dbReference>
<proteinExistence type="predicted"/>
<dbReference type="Proteomes" id="UP001645859">
    <property type="component" value="Unassembled WGS sequence"/>
</dbReference>
<dbReference type="Pfam" id="PF12028">
    <property type="entry name" value="DUF3515"/>
    <property type="match status" value="1"/>
</dbReference>
<feature type="chain" id="PRO_5045204860" evidence="1">
    <location>
        <begin position="27"/>
        <end position="164"/>
    </location>
</feature>